<name>A0A8J7RRQ7_9EURY</name>
<comment type="caution">
    <text evidence="1">The sequence shown here is derived from an EMBL/GenBank/DDBJ whole genome shotgun (WGS) entry which is preliminary data.</text>
</comment>
<keyword evidence="2" id="KW-1185">Reference proteome</keyword>
<dbReference type="RefSeq" id="WP_209546982.1">
    <property type="nucleotide sequence ID" value="NZ_BAAADX010000001.1"/>
</dbReference>
<dbReference type="Proteomes" id="UP000770586">
    <property type="component" value="Unassembled WGS sequence"/>
</dbReference>
<gene>
    <name evidence="1" type="ORF">J2744_001841</name>
</gene>
<reference evidence="1 2" key="1">
    <citation type="submission" date="2021-03" db="EMBL/GenBank/DDBJ databases">
        <title>Genomic Encyclopedia of Type Strains, Phase IV (KMG-IV): sequencing the most valuable type-strain genomes for metagenomic binning, comparative biology and taxonomic classification.</title>
        <authorList>
            <person name="Goeker M."/>
        </authorList>
    </citation>
    <scope>NUCLEOTIDE SEQUENCE [LARGE SCALE GENOMIC DNA]</scope>
    <source>
        <strain evidence="1 2">DSM 12287</strain>
    </source>
</reference>
<evidence type="ECO:0000313" key="2">
    <source>
        <dbReference type="Proteomes" id="UP000770586"/>
    </source>
</evidence>
<dbReference type="OrthoDB" id="330467at2157"/>
<dbReference type="EMBL" id="JAGGKE010000007">
    <property type="protein sequence ID" value="MBP1902157.1"/>
    <property type="molecule type" value="Genomic_DNA"/>
</dbReference>
<evidence type="ECO:0000313" key="1">
    <source>
        <dbReference type="EMBL" id="MBP1902157.1"/>
    </source>
</evidence>
<proteinExistence type="predicted"/>
<accession>A0A8J7RRQ7</accession>
<protein>
    <submittedName>
        <fullName evidence="1">Uncharacterized protein</fullName>
    </submittedName>
</protein>
<organism evidence="1 2">
    <name type="scientific">Halorubrum trapanicum</name>
    <dbReference type="NCBI Taxonomy" id="29284"/>
    <lineage>
        <taxon>Archaea</taxon>
        <taxon>Methanobacteriati</taxon>
        <taxon>Methanobacteriota</taxon>
        <taxon>Stenosarchaea group</taxon>
        <taxon>Halobacteria</taxon>
        <taxon>Halobacteriales</taxon>
        <taxon>Haloferacaceae</taxon>
        <taxon>Halorubrum</taxon>
    </lineage>
</organism>
<sequence length="57" mass="6177">MGTEEHAREMVVSLYLSDTIGFDALAESVGRQDAEAVRTSKELLDGSESLADEFADL</sequence>
<dbReference type="AlphaFoldDB" id="A0A8J7RRQ7"/>